<feature type="compositionally biased region" description="Acidic residues" evidence="1">
    <location>
        <begin position="53"/>
        <end position="64"/>
    </location>
</feature>
<sequence>APIEERDVLKEEEAVIVSVEQTEPAPIEERDVLKEEEAVIVSAKQAKPAEPAEPVEAEATEEVESVVRPRVSPVPPQAMVLAEKPAAPKAVISSEIKLQTVIRGLIPRSAPGIEAPVLKGDSYGPVKWGETLTRIAAGLAEDPGDARRLAVALWMDNRDQFLYGNMNGLKVGATLQVDAVEERLSTIDERAAMQIFSRQWEEWRGIRVEKKAKPQVSIPIELPRILFQEAEGPALVAMFELLELWRVSWEKADGATHLPFFSREVPPQLIGYKERLMKLHGPAKIETGDVLLVPIVRGWRAVFRQAFASQRLESIGVKELDLTVEDGRWKISDERFRVEKSRVLKKETPSGWLEANFETSLKIPYTAHLSSHPYWEDAVIEVTRLRKAGVQAHVAPYHFAKDQKIFRIFSGRFADWDSANDWVDALKKSGVVENAAPWQMPYALSLGVHKNIDDAEEWVHRLAQKKISAYYYGQTENNFSNPAWHVLTGMYATEKETTAGRKELQDQGFEAVVTGF</sequence>
<dbReference type="Gene3D" id="3.30.70.1070">
    <property type="entry name" value="Sporulation related repeat"/>
    <property type="match status" value="1"/>
</dbReference>
<evidence type="ECO:0000313" key="3">
    <source>
        <dbReference type="EMBL" id="QPJ66705.1"/>
    </source>
</evidence>
<dbReference type="Pfam" id="PF05036">
    <property type="entry name" value="SPOR"/>
    <property type="match status" value="1"/>
</dbReference>
<accession>A0A7T0G4S3</accession>
<evidence type="ECO:0000313" key="4">
    <source>
        <dbReference type="Proteomes" id="UP000594464"/>
    </source>
</evidence>
<dbReference type="InterPro" id="IPR007730">
    <property type="entry name" value="SPOR-like_dom"/>
</dbReference>
<name>A0A7T0G4S3_9BACT</name>
<evidence type="ECO:0000256" key="1">
    <source>
        <dbReference type="SAM" id="MobiDB-lite"/>
    </source>
</evidence>
<dbReference type="SUPFAM" id="SSF110997">
    <property type="entry name" value="Sporulation related repeat"/>
    <property type="match status" value="2"/>
</dbReference>
<dbReference type="KEGG" id="nva:G3M78_15360"/>
<dbReference type="Proteomes" id="UP000594464">
    <property type="component" value="Chromosome"/>
</dbReference>
<dbReference type="AlphaFoldDB" id="A0A7T0G4S3"/>
<feature type="domain" description="SPOR" evidence="2">
    <location>
        <begin position="436"/>
        <end position="516"/>
    </location>
</feature>
<gene>
    <name evidence="3" type="ORF">G3M78_15360</name>
</gene>
<feature type="non-terminal residue" evidence="3">
    <location>
        <position position="1"/>
    </location>
</feature>
<dbReference type="GO" id="GO:0042834">
    <property type="term" value="F:peptidoglycan binding"/>
    <property type="evidence" value="ECO:0007669"/>
    <property type="project" value="InterPro"/>
</dbReference>
<feature type="region of interest" description="Disordered" evidence="1">
    <location>
        <begin position="43"/>
        <end position="68"/>
    </location>
</feature>
<protein>
    <recommendedName>
        <fullName evidence="2">SPOR domain-containing protein</fullName>
    </recommendedName>
</protein>
<proteinExistence type="predicted"/>
<reference evidence="4" key="1">
    <citation type="submission" date="2020-02" db="EMBL/GenBank/DDBJ databases">
        <title>Genomic and physiological characterization of two novel Nitrospinaceae genera.</title>
        <authorList>
            <person name="Mueller A.J."/>
            <person name="Jung M.-Y."/>
            <person name="Strachan C.R."/>
            <person name="Herbold C.W."/>
            <person name="Kirkegaard R.H."/>
            <person name="Daims H."/>
        </authorList>
    </citation>
    <scope>NUCLEOTIDE SEQUENCE [LARGE SCALE GENOMIC DNA]</scope>
</reference>
<dbReference type="EMBL" id="CP048620">
    <property type="protein sequence ID" value="QPJ66705.1"/>
    <property type="molecule type" value="Genomic_DNA"/>
</dbReference>
<organism evidence="3 4">
    <name type="scientific">Candidatus Nitrohelix vancouverensis</name>
    <dbReference type="NCBI Taxonomy" id="2705534"/>
    <lineage>
        <taxon>Bacteria</taxon>
        <taxon>Pseudomonadati</taxon>
        <taxon>Nitrospinota/Tectimicrobiota group</taxon>
        <taxon>Nitrospinota</taxon>
        <taxon>Nitrospinia</taxon>
        <taxon>Nitrospinales</taxon>
        <taxon>Nitrospinaceae</taxon>
        <taxon>Candidatus Nitrohelix</taxon>
    </lineage>
</organism>
<dbReference type="PROSITE" id="PS51724">
    <property type="entry name" value="SPOR"/>
    <property type="match status" value="1"/>
</dbReference>
<dbReference type="InterPro" id="IPR036680">
    <property type="entry name" value="SPOR-like_sf"/>
</dbReference>
<evidence type="ECO:0000259" key="2">
    <source>
        <dbReference type="PROSITE" id="PS51724"/>
    </source>
</evidence>